<reference evidence="2" key="1">
    <citation type="submission" date="2016-11" db="EMBL/GenBank/DDBJ databases">
        <authorList>
            <person name="Varghese N."/>
            <person name="Submissions S."/>
        </authorList>
    </citation>
    <scope>NUCLEOTIDE SEQUENCE [LARGE SCALE GENOMIC DNA]</scope>
    <source>
        <strain evidence="2">CGMCC 1.8995</strain>
    </source>
</reference>
<keyword evidence="2" id="KW-1185">Reference proteome</keyword>
<evidence type="ECO:0000313" key="2">
    <source>
        <dbReference type="Proteomes" id="UP000184520"/>
    </source>
</evidence>
<organism evidence="1 2">
    <name type="scientific">Marisediminitalea aggregata</name>
    <dbReference type="NCBI Taxonomy" id="634436"/>
    <lineage>
        <taxon>Bacteria</taxon>
        <taxon>Pseudomonadati</taxon>
        <taxon>Pseudomonadota</taxon>
        <taxon>Gammaproteobacteria</taxon>
        <taxon>Alteromonadales</taxon>
        <taxon>Alteromonadaceae</taxon>
        <taxon>Marisediminitalea</taxon>
    </lineage>
</organism>
<dbReference type="EMBL" id="FQWD01000006">
    <property type="protein sequence ID" value="SHH13666.1"/>
    <property type="molecule type" value="Genomic_DNA"/>
</dbReference>
<accession>A0A1M5QID7</accession>
<gene>
    <name evidence="1" type="ORF">SAMN05216361_3912</name>
</gene>
<evidence type="ECO:0000313" key="1">
    <source>
        <dbReference type="EMBL" id="SHH13666.1"/>
    </source>
</evidence>
<name>A0A1M5QID7_9ALTE</name>
<dbReference type="STRING" id="634436.SAMN05216361_3912"/>
<proteinExistence type="predicted"/>
<protein>
    <submittedName>
        <fullName evidence="1">Uncharacterized protein</fullName>
    </submittedName>
</protein>
<sequence length="39" mass="4136">MHNKAIGVRPQAGWTSVALLGLCLFATLAQTNQRNSGPL</sequence>
<dbReference type="Proteomes" id="UP000184520">
    <property type="component" value="Unassembled WGS sequence"/>
</dbReference>
<dbReference type="AlphaFoldDB" id="A0A1M5QID7"/>